<dbReference type="GO" id="GO:0006508">
    <property type="term" value="P:proteolysis"/>
    <property type="evidence" value="ECO:0007669"/>
    <property type="project" value="InterPro"/>
</dbReference>
<protein>
    <submittedName>
        <fullName evidence="3">Pol polyprotein</fullName>
    </submittedName>
</protein>
<dbReference type="PROSITE" id="PS50175">
    <property type="entry name" value="ASP_PROT_RETROV"/>
    <property type="match status" value="1"/>
</dbReference>
<keyword evidence="1" id="KW-0378">Hydrolase</keyword>
<sequence>MRRSHRKNVNDLTHLDLQDPYSDSDSGDFFLNSLNGPGGDPWTTKCLMNGKEHVVFKIDTGADVTVISLAQYKKLKEKPDLQTTRIHLNSPGGPIKCLGKFQALIQSDKNFETNQTVYVIRTRSENLLGRRAIQAIGLVNVIDEIRTFEEIKCSPIKIILQPEAVPYHLSSPRRIPIPLNQKVEQELKRMKDQGVIEKVTDPTDWCSPMVPVLKKNGEVHICTDFKNLNKHLKRERYILPTAEDLIHKLTGPTVFSKLDLASDFWQIPLDQDTAKLTTFITSF</sequence>
<proteinExistence type="predicted"/>
<dbReference type="SUPFAM" id="SSF50630">
    <property type="entry name" value="Acid proteases"/>
    <property type="match status" value="1"/>
</dbReference>
<comment type="caution">
    <text evidence="3">The sequence shown here is derived from an EMBL/GenBank/DDBJ whole genome shotgun (WGS) entry which is preliminary data.</text>
</comment>
<dbReference type="PANTHER" id="PTHR37984">
    <property type="entry name" value="PROTEIN CBG26694"/>
    <property type="match status" value="1"/>
</dbReference>
<dbReference type="InterPro" id="IPR050951">
    <property type="entry name" value="Retrovirus_Pol_polyprotein"/>
</dbReference>
<dbReference type="Proteomes" id="UP000762676">
    <property type="component" value="Unassembled WGS sequence"/>
</dbReference>
<dbReference type="EMBL" id="BMAT01005554">
    <property type="protein sequence ID" value="GFR95786.1"/>
    <property type="molecule type" value="Genomic_DNA"/>
</dbReference>
<evidence type="ECO:0000256" key="1">
    <source>
        <dbReference type="ARBA" id="ARBA00022801"/>
    </source>
</evidence>
<feature type="domain" description="Peptidase A2" evidence="2">
    <location>
        <begin position="54"/>
        <end position="132"/>
    </location>
</feature>
<dbReference type="InterPro" id="IPR021109">
    <property type="entry name" value="Peptidase_aspartic_dom_sf"/>
</dbReference>
<dbReference type="InterPro" id="IPR001995">
    <property type="entry name" value="Peptidase_A2_cat"/>
</dbReference>
<dbReference type="GO" id="GO:0004190">
    <property type="term" value="F:aspartic-type endopeptidase activity"/>
    <property type="evidence" value="ECO:0007669"/>
    <property type="project" value="InterPro"/>
</dbReference>
<dbReference type="CDD" id="cd01647">
    <property type="entry name" value="RT_LTR"/>
    <property type="match status" value="1"/>
</dbReference>
<evidence type="ECO:0000313" key="4">
    <source>
        <dbReference type="Proteomes" id="UP000762676"/>
    </source>
</evidence>
<evidence type="ECO:0000259" key="2">
    <source>
        <dbReference type="PROSITE" id="PS50175"/>
    </source>
</evidence>
<keyword evidence="4" id="KW-1185">Reference proteome</keyword>
<dbReference type="InterPro" id="IPR043502">
    <property type="entry name" value="DNA/RNA_pol_sf"/>
</dbReference>
<organism evidence="3 4">
    <name type="scientific">Elysia marginata</name>
    <dbReference type="NCBI Taxonomy" id="1093978"/>
    <lineage>
        <taxon>Eukaryota</taxon>
        <taxon>Metazoa</taxon>
        <taxon>Spiralia</taxon>
        <taxon>Lophotrochozoa</taxon>
        <taxon>Mollusca</taxon>
        <taxon>Gastropoda</taxon>
        <taxon>Heterobranchia</taxon>
        <taxon>Euthyneura</taxon>
        <taxon>Panpulmonata</taxon>
        <taxon>Sacoglossa</taxon>
        <taxon>Placobranchoidea</taxon>
        <taxon>Plakobranchidae</taxon>
        <taxon>Elysia</taxon>
    </lineage>
</organism>
<dbReference type="Gene3D" id="3.10.10.10">
    <property type="entry name" value="HIV Type 1 Reverse Transcriptase, subunit A, domain 1"/>
    <property type="match status" value="1"/>
</dbReference>
<dbReference type="PANTHER" id="PTHR37984:SF9">
    <property type="entry name" value="INTEGRASE CATALYTIC DOMAIN-CONTAINING PROTEIN"/>
    <property type="match status" value="1"/>
</dbReference>
<dbReference type="AlphaFoldDB" id="A0AAV4HD80"/>
<evidence type="ECO:0000313" key="3">
    <source>
        <dbReference type="EMBL" id="GFR95786.1"/>
    </source>
</evidence>
<accession>A0AAV4HD80</accession>
<gene>
    <name evidence="3" type="ORF">ElyMa_002703300</name>
</gene>
<reference evidence="3 4" key="1">
    <citation type="journal article" date="2021" name="Elife">
        <title>Chloroplast acquisition without the gene transfer in kleptoplastic sea slugs, Plakobranchus ocellatus.</title>
        <authorList>
            <person name="Maeda T."/>
            <person name="Takahashi S."/>
            <person name="Yoshida T."/>
            <person name="Shimamura S."/>
            <person name="Takaki Y."/>
            <person name="Nagai Y."/>
            <person name="Toyoda A."/>
            <person name="Suzuki Y."/>
            <person name="Arimoto A."/>
            <person name="Ishii H."/>
            <person name="Satoh N."/>
            <person name="Nishiyama T."/>
            <person name="Hasebe M."/>
            <person name="Maruyama T."/>
            <person name="Minagawa J."/>
            <person name="Obokata J."/>
            <person name="Shigenobu S."/>
        </authorList>
    </citation>
    <scope>NUCLEOTIDE SEQUENCE [LARGE SCALE GENOMIC DNA]</scope>
</reference>
<dbReference type="SUPFAM" id="SSF56672">
    <property type="entry name" value="DNA/RNA polymerases"/>
    <property type="match status" value="1"/>
</dbReference>
<name>A0AAV4HD80_9GAST</name>
<dbReference type="Gene3D" id="2.40.70.10">
    <property type="entry name" value="Acid Proteases"/>
    <property type="match status" value="1"/>
</dbReference>